<dbReference type="Pfam" id="PF19382">
    <property type="entry name" value="DUF5957"/>
    <property type="match status" value="1"/>
</dbReference>
<dbReference type="Proteomes" id="UP001501585">
    <property type="component" value="Unassembled WGS sequence"/>
</dbReference>
<dbReference type="RefSeq" id="WP_344159193.1">
    <property type="nucleotide sequence ID" value="NZ_BAAAPC010000001.1"/>
</dbReference>
<keyword evidence="1" id="KW-0812">Transmembrane</keyword>
<dbReference type="InterPro" id="IPR046001">
    <property type="entry name" value="DUF5957"/>
</dbReference>
<evidence type="ECO:0000313" key="3">
    <source>
        <dbReference type="Proteomes" id="UP001501585"/>
    </source>
</evidence>
<comment type="caution">
    <text evidence="2">The sequence shown here is derived from an EMBL/GenBank/DDBJ whole genome shotgun (WGS) entry which is preliminary data.</text>
</comment>
<reference evidence="2 3" key="1">
    <citation type="journal article" date="2019" name="Int. J. Syst. Evol. Microbiol.">
        <title>The Global Catalogue of Microorganisms (GCM) 10K type strain sequencing project: providing services to taxonomists for standard genome sequencing and annotation.</title>
        <authorList>
            <consortium name="The Broad Institute Genomics Platform"/>
            <consortium name="The Broad Institute Genome Sequencing Center for Infectious Disease"/>
            <person name="Wu L."/>
            <person name="Ma J."/>
        </authorList>
    </citation>
    <scope>NUCLEOTIDE SEQUENCE [LARGE SCALE GENOMIC DNA]</scope>
    <source>
        <strain evidence="2 3">JCM 15313</strain>
    </source>
</reference>
<organism evidence="2 3">
    <name type="scientific">Nocardiopsis rhodophaea</name>
    <dbReference type="NCBI Taxonomy" id="280238"/>
    <lineage>
        <taxon>Bacteria</taxon>
        <taxon>Bacillati</taxon>
        <taxon>Actinomycetota</taxon>
        <taxon>Actinomycetes</taxon>
        <taxon>Streptosporangiales</taxon>
        <taxon>Nocardiopsidaceae</taxon>
        <taxon>Nocardiopsis</taxon>
    </lineage>
</organism>
<keyword evidence="1" id="KW-1133">Transmembrane helix</keyword>
<sequence>MQVLRVLGAALFGVLGGFVLGIVVSEAIAISAVMMFGGIESLRALRFLPGVLAVIGFVGAPLLVMRARKPEASRVSGENRGL</sequence>
<keyword evidence="3" id="KW-1185">Reference proteome</keyword>
<feature type="transmembrane region" description="Helical" evidence="1">
    <location>
        <begin position="45"/>
        <end position="64"/>
    </location>
</feature>
<evidence type="ECO:0000256" key="1">
    <source>
        <dbReference type="SAM" id="Phobius"/>
    </source>
</evidence>
<evidence type="ECO:0008006" key="4">
    <source>
        <dbReference type="Google" id="ProtNLM"/>
    </source>
</evidence>
<accession>A0ABN2S2A9</accession>
<dbReference type="EMBL" id="BAAAPC010000001">
    <property type="protein sequence ID" value="GAA1979058.1"/>
    <property type="molecule type" value="Genomic_DNA"/>
</dbReference>
<proteinExistence type="predicted"/>
<keyword evidence="1" id="KW-0472">Membrane</keyword>
<protein>
    <recommendedName>
        <fullName evidence="4">ABC3 transporter permease protein domain-containing protein</fullName>
    </recommendedName>
</protein>
<evidence type="ECO:0000313" key="2">
    <source>
        <dbReference type="EMBL" id="GAA1979058.1"/>
    </source>
</evidence>
<gene>
    <name evidence="2" type="ORF">GCM10009799_00260</name>
</gene>
<name>A0ABN2S2A9_9ACTN</name>